<name>F3Z3M5_DESAF</name>
<dbReference type="GO" id="GO:0005737">
    <property type="term" value="C:cytoplasm"/>
    <property type="evidence" value="ECO:0007669"/>
    <property type="project" value="GOC"/>
</dbReference>
<keyword evidence="3" id="KW-1185">Reference proteome</keyword>
<feature type="domain" description="Methyltransferase FkbM" evidence="1">
    <location>
        <begin position="28"/>
        <end position="197"/>
    </location>
</feature>
<dbReference type="EMBL" id="CP003221">
    <property type="protein sequence ID" value="EGJ50397.1"/>
    <property type="molecule type" value="Genomic_DNA"/>
</dbReference>
<dbReference type="Proteomes" id="UP000007844">
    <property type="component" value="Chromosome"/>
</dbReference>
<dbReference type="STRING" id="690850.Desaf_2068"/>
<evidence type="ECO:0000259" key="1">
    <source>
        <dbReference type="Pfam" id="PF05050"/>
    </source>
</evidence>
<keyword evidence="2" id="KW-0808">Transferase</keyword>
<keyword evidence="2" id="KW-0489">Methyltransferase</keyword>
<dbReference type="KEGG" id="daf:Desaf_2068"/>
<dbReference type="InterPro" id="IPR029063">
    <property type="entry name" value="SAM-dependent_MTases_sf"/>
</dbReference>
<reference evidence="2 3" key="1">
    <citation type="journal article" date="2011" name="J. Bacteriol.">
        <title>Genome sequence of the mercury-methylating and pleomorphic Desulfovibrio africanus Strain Walvis Bay.</title>
        <authorList>
            <person name="Brown S.D."/>
            <person name="Wall J.D."/>
            <person name="Kucken A.M."/>
            <person name="Gilmour C.C."/>
            <person name="Podar M."/>
            <person name="Brandt C.C."/>
            <person name="Teshima H."/>
            <person name="Detter J.C."/>
            <person name="Han C.S."/>
            <person name="Land M.L."/>
            <person name="Lucas S."/>
            <person name="Han J."/>
            <person name="Pennacchio L."/>
            <person name="Nolan M."/>
            <person name="Pitluck S."/>
            <person name="Woyke T."/>
            <person name="Goodwin L."/>
            <person name="Palumbo A.V."/>
            <person name="Elias D.A."/>
        </authorList>
    </citation>
    <scope>NUCLEOTIDE SEQUENCE [LARGE SCALE GENOMIC DNA]</scope>
    <source>
        <strain evidence="2 3">Walvis Bay</strain>
    </source>
</reference>
<evidence type="ECO:0000313" key="3">
    <source>
        <dbReference type="Proteomes" id="UP000007844"/>
    </source>
</evidence>
<dbReference type="PANTHER" id="PTHR34009:SF2">
    <property type="entry name" value="PROTEIN STAR"/>
    <property type="match status" value="1"/>
</dbReference>
<gene>
    <name evidence="2" type="ORF">Desaf_2068</name>
</gene>
<organism evidence="2 3">
    <name type="scientific">Desulfocurvibacter africanus subsp. africanus str. Walvis Bay</name>
    <dbReference type="NCBI Taxonomy" id="690850"/>
    <lineage>
        <taxon>Bacteria</taxon>
        <taxon>Pseudomonadati</taxon>
        <taxon>Thermodesulfobacteriota</taxon>
        <taxon>Desulfovibrionia</taxon>
        <taxon>Desulfovibrionales</taxon>
        <taxon>Desulfovibrionaceae</taxon>
        <taxon>Desulfocurvibacter</taxon>
    </lineage>
</organism>
<dbReference type="eggNOG" id="COG2244">
    <property type="taxonomic scope" value="Bacteria"/>
</dbReference>
<evidence type="ECO:0000313" key="2">
    <source>
        <dbReference type="EMBL" id="EGJ50397.1"/>
    </source>
</evidence>
<dbReference type="Pfam" id="PF05050">
    <property type="entry name" value="Methyltransf_21"/>
    <property type="match status" value="1"/>
</dbReference>
<dbReference type="GO" id="GO:0005886">
    <property type="term" value="C:plasma membrane"/>
    <property type="evidence" value="ECO:0007669"/>
    <property type="project" value="TreeGrafter"/>
</dbReference>
<dbReference type="GO" id="GO:0006888">
    <property type="term" value="P:endoplasmic reticulum to Golgi vesicle-mediated transport"/>
    <property type="evidence" value="ECO:0007669"/>
    <property type="project" value="TreeGrafter"/>
</dbReference>
<dbReference type="GO" id="GO:0008168">
    <property type="term" value="F:methyltransferase activity"/>
    <property type="evidence" value="ECO:0007669"/>
    <property type="project" value="UniProtKB-KW"/>
</dbReference>
<sequence length="556" mass="63625">MHKYFSQSGEDYLLWQTFEHKAQGFYVDIGAFDGIHLSNSYSFELAGWNGICVEPHPRYYPLCKHNRQNATCLNNACVGDKDTLEVEFLCEELGLLSGIDPDSKMVIESRYKARGMPFQGFEKVNVPATTLDMILGSEPAIPRTIDFISIDTEGTEIDILRPFPFDKWDVKVFLIEANTDTAKAELTKLMRSAGYELIRELRPNLFFTKLHKYNTEILRWSDIDCPVENTLHPLGEKATPIAFRGRHIRNDPQWITPNVLCQHPDQPLGMLAKSFPRLTQPIDTAEIKIAHIINVFSRPGDVTHKRILQLTLNSLIQARNFDQGPTQLIGVMQHDDHVDLPEDFSIVPSLTRTVLDINSFQQQASLPLLFDILDSGIQKAHEAEYVVFSNLDICLVPNFYLAIRELIGFGFDALTINRRLLNKSLLWTNASASLHLGDYGIPHAGFDCFVFRKEAYHNFIRNNACIGKGAVMRGLLYNMVAHSNKLLMLKNCHLTYHFGNDEPWRDSITSEYWKYNLNESYKVLKELCCNDAKRARLEGFCVKHKEPLHPSHEFPY</sequence>
<dbReference type="GO" id="GO:0016197">
    <property type="term" value="P:endosomal transport"/>
    <property type="evidence" value="ECO:0007669"/>
    <property type="project" value="TreeGrafter"/>
</dbReference>
<dbReference type="NCBIfam" id="TIGR01444">
    <property type="entry name" value="fkbM_fam"/>
    <property type="match status" value="1"/>
</dbReference>
<dbReference type="GO" id="GO:0032259">
    <property type="term" value="P:methylation"/>
    <property type="evidence" value="ECO:0007669"/>
    <property type="project" value="UniProtKB-KW"/>
</dbReference>
<accession>F3Z3M5</accession>
<dbReference type="Gene3D" id="3.40.50.150">
    <property type="entry name" value="Vaccinia Virus protein VP39"/>
    <property type="match status" value="1"/>
</dbReference>
<dbReference type="SUPFAM" id="SSF53335">
    <property type="entry name" value="S-adenosyl-L-methionine-dependent methyltransferases"/>
    <property type="match status" value="1"/>
</dbReference>
<dbReference type="RefSeq" id="WP_014260142.1">
    <property type="nucleotide sequence ID" value="NC_016629.1"/>
</dbReference>
<dbReference type="HOGENOM" id="CLU_489774_0_0_7"/>
<protein>
    <submittedName>
        <fullName evidence="2">Methyltransferase FkbM family</fullName>
    </submittedName>
</protein>
<dbReference type="InterPro" id="IPR006342">
    <property type="entry name" value="FkbM_mtfrase"/>
</dbReference>
<proteinExistence type="predicted"/>
<dbReference type="PANTHER" id="PTHR34009">
    <property type="entry name" value="PROTEIN STAR"/>
    <property type="match status" value="1"/>
</dbReference>
<dbReference type="AlphaFoldDB" id="F3Z3M5"/>
<dbReference type="InterPro" id="IPR053202">
    <property type="entry name" value="EGF_Rcpt_Signaling_Reg"/>
</dbReference>